<proteinExistence type="predicted"/>
<accession>A0ABW3JCS8</accession>
<dbReference type="Pfam" id="PF09923">
    <property type="entry name" value="DUF2155"/>
    <property type="match status" value="1"/>
</dbReference>
<keyword evidence="3" id="KW-1185">Reference proteome</keyword>
<organism evidence="2 3">
    <name type="scientific">Methyloligella solikamskensis</name>
    <dbReference type="NCBI Taxonomy" id="1177756"/>
    <lineage>
        <taxon>Bacteria</taxon>
        <taxon>Pseudomonadati</taxon>
        <taxon>Pseudomonadota</taxon>
        <taxon>Alphaproteobacteria</taxon>
        <taxon>Hyphomicrobiales</taxon>
        <taxon>Hyphomicrobiaceae</taxon>
        <taxon>Methyloligella</taxon>
    </lineage>
</organism>
<evidence type="ECO:0000313" key="2">
    <source>
        <dbReference type="EMBL" id="MFD0987591.1"/>
    </source>
</evidence>
<reference evidence="3" key="1">
    <citation type="journal article" date="2019" name="Int. J. Syst. Evol. Microbiol.">
        <title>The Global Catalogue of Microorganisms (GCM) 10K type strain sequencing project: providing services to taxonomists for standard genome sequencing and annotation.</title>
        <authorList>
            <consortium name="The Broad Institute Genomics Platform"/>
            <consortium name="The Broad Institute Genome Sequencing Center for Infectious Disease"/>
            <person name="Wu L."/>
            <person name="Ma J."/>
        </authorList>
    </citation>
    <scope>NUCLEOTIDE SEQUENCE [LARGE SCALE GENOMIC DNA]</scope>
    <source>
        <strain evidence="3">CCUG 61697</strain>
    </source>
</reference>
<sequence>MSHLTRIVGMSGRRAVLALSALALLLASAVGAKADVIENKIAVFAALDKVTGRISHLEIPINETVKFGALRVTPRVCHTRPPTEQPKTTAFVEVDETKLSGETSRIFTGWMFAESPGLHAVEHPVFDVWLTNCKMPEGDMSLDNEEN</sequence>
<keyword evidence="1" id="KW-0732">Signal</keyword>
<dbReference type="InterPro" id="IPR019225">
    <property type="entry name" value="DUF2155"/>
</dbReference>
<gene>
    <name evidence="2" type="ORF">ACFQ2F_10845</name>
</gene>
<comment type="caution">
    <text evidence="2">The sequence shown here is derived from an EMBL/GenBank/DDBJ whole genome shotgun (WGS) entry which is preliminary data.</text>
</comment>
<dbReference type="Proteomes" id="UP001597102">
    <property type="component" value="Unassembled WGS sequence"/>
</dbReference>
<dbReference type="RefSeq" id="WP_379089722.1">
    <property type="nucleotide sequence ID" value="NZ_JBHTJO010000001.1"/>
</dbReference>
<feature type="chain" id="PRO_5047541135" evidence="1">
    <location>
        <begin position="35"/>
        <end position="147"/>
    </location>
</feature>
<evidence type="ECO:0000313" key="3">
    <source>
        <dbReference type="Proteomes" id="UP001597102"/>
    </source>
</evidence>
<dbReference type="EMBL" id="JBHTJO010000001">
    <property type="protein sequence ID" value="MFD0987591.1"/>
    <property type="molecule type" value="Genomic_DNA"/>
</dbReference>
<protein>
    <submittedName>
        <fullName evidence="2">DUF2155 domain-containing protein</fullName>
    </submittedName>
</protein>
<name>A0ABW3JCS8_9HYPH</name>
<feature type="signal peptide" evidence="1">
    <location>
        <begin position="1"/>
        <end position="34"/>
    </location>
</feature>
<evidence type="ECO:0000256" key="1">
    <source>
        <dbReference type="SAM" id="SignalP"/>
    </source>
</evidence>